<sequence length="112" mass="12988">MTSLLVTCHTTPPPQIHMLPSCSVCVFEPENVTGLIEEYKNVEFHVLVIQFLNTIRKNQLDGYLKTVNLLTKERREYAVFLQRSSKSTTDWQIWMRLLAGPVVDRTTLRPKI</sequence>
<dbReference type="OrthoDB" id="10396432at2759"/>
<gene>
    <name evidence="1" type="primary">Cnig_chr_II.g7196</name>
    <name evidence="1" type="ORF">B9Z55_007196</name>
</gene>
<comment type="caution">
    <text evidence="1">The sequence shown here is derived from an EMBL/GenBank/DDBJ whole genome shotgun (WGS) entry which is preliminary data.</text>
</comment>
<organism evidence="1 2">
    <name type="scientific">Caenorhabditis nigoni</name>
    <dbReference type="NCBI Taxonomy" id="1611254"/>
    <lineage>
        <taxon>Eukaryota</taxon>
        <taxon>Metazoa</taxon>
        <taxon>Ecdysozoa</taxon>
        <taxon>Nematoda</taxon>
        <taxon>Chromadorea</taxon>
        <taxon>Rhabditida</taxon>
        <taxon>Rhabditina</taxon>
        <taxon>Rhabditomorpha</taxon>
        <taxon>Rhabditoidea</taxon>
        <taxon>Rhabditidae</taxon>
        <taxon>Peloderinae</taxon>
        <taxon>Caenorhabditis</taxon>
    </lineage>
</organism>
<keyword evidence="2" id="KW-1185">Reference proteome</keyword>
<protein>
    <submittedName>
        <fullName evidence="1">Uncharacterized protein</fullName>
    </submittedName>
</protein>
<name>A0A2G5V8H0_9PELO</name>
<dbReference type="Proteomes" id="UP000230233">
    <property type="component" value="Chromosome II"/>
</dbReference>
<evidence type="ECO:0000313" key="1">
    <source>
        <dbReference type="EMBL" id="PIC48089.1"/>
    </source>
</evidence>
<reference evidence="2" key="1">
    <citation type="submission" date="2017-10" db="EMBL/GenBank/DDBJ databases">
        <title>Rapid genome shrinkage in a self-fertile nematode reveals novel sperm competition proteins.</title>
        <authorList>
            <person name="Yin D."/>
            <person name="Schwarz E.M."/>
            <person name="Thomas C.G."/>
            <person name="Felde R.L."/>
            <person name="Korf I.F."/>
            <person name="Cutter A.D."/>
            <person name="Schartner C.M."/>
            <person name="Ralston E.J."/>
            <person name="Meyer B.J."/>
            <person name="Haag E.S."/>
        </authorList>
    </citation>
    <scope>NUCLEOTIDE SEQUENCE [LARGE SCALE GENOMIC DNA]</scope>
    <source>
        <strain evidence="2">JU1422</strain>
    </source>
</reference>
<accession>A0A2G5V8H0</accession>
<dbReference type="EMBL" id="PDUG01000002">
    <property type="protein sequence ID" value="PIC48089.1"/>
    <property type="molecule type" value="Genomic_DNA"/>
</dbReference>
<evidence type="ECO:0000313" key="2">
    <source>
        <dbReference type="Proteomes" id="UP000230233"/>
    </source>
</evidence>
<dbReference type="AlphaFoldDB" id="A0A2G5V8H0"/>
<proteinExistence type="predicted"/>